<feature type="compositionally biased region" description="Low complexity" evidence="1">
    <location>
        <begin position="447"/>
        <end position="456"/>
    </location>
</feature>
<feature type="compositionally biased region" description="Acidic residues" evidence="1">
    <location>
        <begin position="487"/>
        <end position="503"/>
    </location>
</feature>
<dbReference type="RefSeq" id="XP_013312255.1">
    <property type="nucleotide sequence ID" value="XM_013456801.1"/>
</dbReference>
<name>A0A0D2BHD5_9EURO</name>
<feature type="compositionally biased region" description="Low complexity" evidence="1">
    <location>
        <begin position="773"/>
        <end position="791"/>
    </location>
</feature>
<accession>A0A0D2BHD5</accession>
<dbReference type="AlphaFoldDB" id="A0A0D2BHD5"/>
<dbReference type="EMBL" id="KN847322">
    <property type="protein sequence ID" value="KIW51671.1"/>
    <property type="molecule type" value="Genomic_DNA"/>
</dbReference>
<protein>
    <submittedName>
        <fullName evidence="2">Uncharacterized protein</fullName>
    </submittedName>
</protein>
<dbReference type="InterPro" id="IPR014839">
    <property type="entry name" value="Crt10"/>
</dbReference>
<feature type="compositionally biased region" description="Polar residues" evidence="1">
    <location>
        <begin position="412"/>
        <end position="423"/>
    </location>
</feature>
<dbReference type="STRING" id="348802.A0A0D2BHD5"/>
<dbReference type="Proteomes" id="UP000054342">
    <property type="component" value="Unassembled WGS sequence"/>
</dbReference>
<keyword evidence="3" id="KW-1185">Reference proteome</keyword>
<gene>
    <name evidence="2" type="ORF">PV05_10370</name>
</gene>
<feature type="region of interest" description="Disordered" evidence="1">
    <location>
        <begin position="377"/>
        <end position="556"/>
    </location>
</feature>
<evidence type="ECO:0000313" key="3">
    <source>
        <dbReference type="Proteomes" id="UP000054342"/>
    </source>
</evidence>
<sequence length="849" mass="94392">MEDDLRSFQSVSIGLTSVESGRERFARDGLYHPPPLAYWRNNLTALSQHYNLYFVANRDSIAVYRPEFPFQKLRKLPSLLIPATLAQPLAEGYIDTYSPHTINHMIVGDLGSEEIVLVATDSGNVTAYFTKAIDEAIRRDPYRFSTNARSDYVGVRAFFTQWVYESAWGLSIHSKARMIAVSANTPHHVPSDDPCSKITVFAFALTEQSDSDRDPQDDDSIDIADHAKQPDWEEWQCKGGDPAPPPRDKNYKITLGGFEGHNHNIPSVSFVNTDDDNDGRWLLSTDIGGEMKMWLIWQGYCLKTWDFAEKRMRSGFFRRREGGWIVAALDPKAFRLARSMEQFCGHSKATKYAGHIGESYDLTNIVRLRTPGNSLAHPNINGAPLADAADEDGQETYDSWSDLGESDDDDVSSNAIMSVQNDGAEQAREPSATADQENGTGTDMEMADSVAASHSHTASDDAELARENEEADADSVQALLFDTEQSGPDDDDEEEDEEEDEDAEGHYGLSSEEQEGQSSNSHRSATSQSSLAQRNSEEAEDLAISEPNTIPPTYVQHPSEQAISSWMRKAAYRLFRSAAIRSEVPSIPTLHCTASNLRLLMAPEASAAHVFCANILKQALPENIEMTNHVQLDRINMIQQIPELGIVIIASQIGRCAICTLTRNEKTGDLGLRVDWILPSRKQELRHVRPYMPLLGIATSPVQGRFVGQNHKGRLDPEASNEWGSDGVVDGVPTTFDPAVVVVSEDELEHAYGSSGNTQHEIDEDMVEKSIKTSRSSTNSPPTSTAATSQTREWKKPRDMEPWIAGENSRRYRLMLTYLDMSVLTYEISRAVEREDVAQDEVSALESVD</sequence>
<organism evidence="2 3">
    <name type="scientific">Exophiala xenobiotica</name>
    <dbReference type="NCBI Taxonomy" id="348802"/>
    <lineage>
        <taxon>Eukaryota</taxon>
        <taxon>Fungi</taxon>
        <taxon>Dikarya</taxon>
        <taxon>Ascomycota</taxon>
        <taxon>Pezizomycotina</taxon>
        <taxon>Eurotiomycetes</taxon>
        <taxon>Chaetothyriomycetidae</taxon>
        <taxon>Chaetothyriales</taxon>
        <taxon>Herpotrichiellaceae</taxon>
        <taxon>Exophiala</taxon>
    </lineage>
</organism>
<proteinExistence type="predicted"/>
<feature type="region of interest" description="Disordered" evidence="1">
    <location>
        <begin position="768"/>
        <end position="800"/>
    </location>
</feature>
<reference evidence="2 3" key="1">
    <citation type="submission" date="2015-01" db="EMBL/GenBank/DDBJ databases">
        <title>The Genome Sequence of Exophiala xenobiotica CBS118157.</title>
        <authorList>
            <consortium name="The Broad Institute Genomics Platform"/>
            <person name="Cuomo C."/>
            <person name="de Hoog S."/>
            <person name="Gorbushina A."/>
            <person name="Stielow B."/>
            <person name="Teixiera M."/>
            <person name="Abouelleil A."/>
            <person name="Chapman S.B."/>
            <person name="Priest M."/>
            <person name="Young S.K."/>
            <person name="Wortman J."/>
            <person name="Nusbaum C."/>
            <person name="Birren B."/>
        </authorList>
    </citation>
    <scope>NUCLEOTIDE SEQUENCE [LARGE SCALE GENOMIC DNA]</scope>
    <source>
        <strain evidence="2 3">CBS 118157</strain>
    </source>
</reference>
<dbReference type="GeneID" id="25332278"/>
<dbReference type="OrthoDB" id="5591786at2759"/>
<feature type="compositionally biased region" description="Polar residues" evidence="1">
    <location>
        <begin position="522"/>
        <end position="534"/>
    </location>
</feature>
<dbReference type="HOGENOM" id="CLU_007263_2_0_1"/>
<evidence type="ECO:0000256" key="1">
    <source>
        <dbReference type="SAM" id="MobiDB-lite"/>
    </source>
</evidence>
<dbReference type="Pfam" id="PF08728">
    <property type="entry name" value="CRT10"/>
    <property type="match status" value="1"/>
</dbReference>
<feature type="compositionally biased region" description="Basic and acidic residues" evidence="1">
    <location>
        <begin position="457"/>
        <end position="468"/>
    </location>
</feature>
<evidence type="ECO:0000313" key="2">
    <source>
        <dbReference type="EMBL" id="KIW51671.1"/>
    </source>
</evidence>